<dbReference type="PANTHER" id="PTHR24243:SF230">
    <property type="entry name" value="G-PROTEIN COUPLED RECEPTORS FAMILY 1 PROFILE DOMAIN-CONTAINING PROTEIN"/>
    <property type="match status" value="1"/>
</dbReference>
<dbReference type="CDD" id="cd14978">
    <property type="entry name" value="7tmA_FMRFamide_R-like"/>
    <property type="match status" value="1"/>
</dbReference>
<evidence type="ECO:0000256" key="9">
    <source>
        <dbReference type="SAM" id="Phobius"/>
    </source>
</evidence>
<dbReference type="GO" id="GO:0004930">
    <property type="term" value="F:G protein-coupled receptor activity"/>
    <property type="evidence" value="ECO:0007669"/>
    <property type="project" value="UniProtKB-KW"/>
</dbReference>
<feature type="transmembrane region" description="Helical" evidence="9">
    <location>
        <begin position="325"/>
        <end position="344"/>
    </location>
</feature>
<dbReference type="PANTHER" id="PTHR24243">
    <property type="entry name" value="G-PROTEIN COUPLED RECEPTOR"/>
    <property type="match status" value="1"/>
</dbReference>
<sequence>MSLRVANNNVSLCHSNDNLTPFGTASQSSRFIRSTPEGAILPPISNRFTLETCSTTNVDGAPKAWWMFQFSFLSAFITDITIYYREGSAYRMDGFRLYVTNTSTIPPDGYLCYEDPDPGLPNITQNIPCNQLGKYVIYYDTKGDVLTNTGPLNESTAICGGISVYDKLFNFINNDLNQTKCASIDDNAIFEVYNTGRNFFAYFTPVILLVGIIGNSLSLNVFISRNMRCLSASTYLATLSTSDLLVLIFYVAVEWLRRGLAYLVPDSKLYFLDINGVCQIQLYLSYVSRFLSAWIIVAFTVERYIGVCHPLHRRYICSSKSTKQIVSSILVVAIVIVIYKPILSGVYKSSVGTPYCTGSKEHDFAAFVLDSIFAILITLVPFIVITVLNILIKRKLFTRNKRQKACRVITEESVIRLEFTIILLAISICFIAFNTPYFVFWCRNFLTSKYVSRYVDNASDANLQYWRGLLYIARTIFYMNYCVNFFLYSITGTSGEKYVCYSQWILKHYRNATTTNIGKI</sequence>
<evidence type="ECO:0000256" key="8">
    <source>
        <dbReference type="RuleBase" id="RU000688"/>
    </source>
</evidence>
<feature type="domain" description="G-protein coupled receptors family 1 profile" evidence="10">
    <location>
        <begin position="214"/>
        <end position="488"/>
    </location>
</feature>
<evidence type="ECO:0000256" key="7">
    <source>
        <dbReference type="ARBA" id="ARBA00023224"/>
    </source>
</evidence>
<keyword evidence="12" id="KW-1185">Reference proteome</keyword>
<feature type="transmembrane region" description="Helical" evidence="9">
    <location>
        <begin position="286"/>
        <end position="305"/>
    </location>
</feature>
<evidence type="ECO:0000256" key="1">
    <source>
        <dbReference type="ARBA" id="ARBA00004141"/>
    </source>
</evidence>
<feature type="transmembrane region" description="Helical" evidence="9">
    <location>
        <begin position="199"/>
        <end position="223"/>
    </location>
</feature>
<evidence type="ECO:0000313" key="11">
    <source>
        <dbReference type="EMBL" id="CAG2234284.1"/>
    </source>
</evidence>
<evidence type="ECO:0000256" key="3">
    <source>
        <dbReference type="ARBA" id="ARBA00022989"/>
    </source>
</evidence>
<keyword evidence="3 9" id="KW-1133">Transmembrane helix</keyword>
<comment type="caution">
    <text evidence="11">The sequence shown here is derived from an EMBL/GenBank/DDBJ whole genome shotgun (WGS) entry which is preliminary data.</text>
</comment>
<feature type="transmembrane region" description="Helical" evidence="9">
    <location>
        <begin position="469"/>
        <end position="488"/>
    </location>
</feature>
<dbReference type="InterPro" id="IPR000276">
    <property type="entry name" value="GPCR_Rhodpsn"/>
</dbReference>
<feature type="transmembrane region" description="Helical" evidence="9">
    <location>
        <begin position="235"/>
        <end position="253"/>
    </location>
</feature>
<name>A0A8S3TKP1_MYTED</name>
<keyword evidence="6 8" id="KW-0675">Receptor</keyword>
<keyword evidence="7 8" id="KW-0807">Transducer</keyword>
<dbReference type="Proteomes" id="UP000683360">
    <property type="component" value="Unassembled WGS sequence"/>
</dbReference>
<evidence type="ECO:0000313" key="12">
    <source>
        <dbReference type="Proteomes" id="UP000683360"/>
    </source>
</evidence>
<dbReference type="Pfam" id="PF00001">
    <property type="entry name" value="7tm_1"/>
    <property type="match status" value="1"/>
</dbReference>
<keyword evidence="4 8" id="KW-0297">G-protein coupled receptor</keyword>
<dbReference type="PROSITE" id="PS50262">
    <property type="entry name" value="G_PROTEIN_RECEP_F1_2"/>
    <property type="match status" value="1"/>
</dbReference>
<evidence type="ECO:0000256" key="2">
    <source>
        <dbReference type="ARBA" id="ARBA00022692"/>
    </source>
</evidence>
<dbReference type="GO" id="GO:0005886">
    <property type="term" value="C:plasma membrane"/>
    <property type="evidence" value="ECO:0007669"/>
    <property type="project" value="TreeGrafter"/>
</dbReference>
<comment type="similarity">
    <text evidence="8">Belongs to the G-protein coupled receptor 1 family.</text>
</comment>
<evidence type="ECO:0000256" key="4">
    <source>
        <dbReference type="ARBA" id="ARBA00023040"/>
    </source>
</evidence>
<dbReference type="PRINTS" id="PR00237">
    <property type="entry name" value="GPCRRHODOPSN"/>
</dbReference>
<dbReference type="Gene3D" id="2.60.120.260">
    <property type="entry name" value="Galactose-binding domain-like"/>
    <property type="match status" value="1"/>
</dbReference>
<organism evidence="11 12">
    <name type="scientific">Mytilus edulis</name>
    <name type="common">Blue mussel</name>
    <dbReference type="NCBI Taxonomy" id="6550"/>
    <lineage>
        <taxon>Eukaryota</taxon>
        <taxon>Metazoa</taxon>
        <taxon>Spiralia</taxon>
        <taxon>Lophotrochozoa</taxon>
        <taxon>Mollusca</taxon>
        <taxon>Bivalvia</taxon>
        <taxon>Autobranchia</taxon>
        <taxon>Pteriomorphia</taxon>
        <taxon>Mytilida</taxon>
        <taxon>Mytiloidea</taxon>
        <taxon>Mytilidae</taxon>
        <taxon>Mytilinae</taxon>
        <taxon>Mytilus</taxon>
    </lineage>
</organism>
<dbReference type="PROSITE" id="PS00237">
    <property type="entry name" value="G_PROTEIN_RECEP_F1_1"/>
    <property type="match status" value="1"/>
</dbReference>
<dbReference type="EMBL" id="CAJPWZ010002229">
    <property type="protein sequence ID" value="CAG2234284.1"/>
    <property type="molecule type" value="Genomic_DNA"/>
</dbReference>
<evidence type="ECO:0000256" key="6">
    <source>
        <dbReference type="ARBA" id="ARBA00023170"/>
    </source>
</evidence>
<feature type="transmembrane region" description="Helical" evidence="9">
    <location>
        <begin position="413"/>
        <end position="433"/>
    </location>
</feature>
<gene>
    <name evidence="11" type="ORF">MEDL_46921</name>
</gene>
<dbReference type="Gene3D" id="1.20.1070.10">
    <property type="entry name" value="Rhodopsin 7-helix transmembrane proteins"/>
    <property type="match status" value="1"/>
</dbReference>
<feature type="transmembrane region" description="Helical" evidence="9">
    <location>
        <begin position="364"/>
        <end position="392"/>
    </location>
</feature>
<dbReference type="InterPro" id="IPR017452">
    <property type="entry name" value="GPCR_Rhodpsn_7TM"/>
</dbReference>
<accession>A0A8S3TKP1</accession>
<evidence type="ECO:0000259" key="10">
    <source>
        <dbReference type="PROSITE" id="PS50262"/>
    </source>
</evidence>
<keyword evidence="5 9" id="KW-0472">Membrane</keyword>
<dbReference type="OrthoDB" id="9990906at2759"/>
<dbReference type="SUPFAM" id="SSF81321">
    <property type="entry name" value="Family A G protein-coupled receptor-like"/>
    <property type="match status" value="1"/>
</dbReference>
<evidence type="ECO:0000256" key="5">
    <source>
        <dbReference type="ARBA" id="ARBA00023136"/>
    </source>
</evidence>
<protein>
    <recommendedName>
        <fullName evidence="10">G-protein coupled receptors family 1 profile domain-containing protein</fullName>
    </recommendedName>
</protein>
<keyword evidence="2 8" id="KW-0812">Transmembrane</keyword>
<comment type="subcellular location">
    <subcellularLocation>
        <location evidence="1">Membrane</location>
        <topology evidence="1">Multi-pass membrane protein</topology>
    </subcellularLocation>
</comment>
<dbReference type="AlphaFoldDB" id="A0A8S3TKP1"/>
<proteinExistence type="inferred from homology"/>
<reference evidence="11" key="1">
    <citation type="submission" date="2021-03" db="EMBL/GenBank/DDBJ databases">
        <authorList>
            <person name="Bekaert M."/>
        </authorList>
    </citation>
    <scope>NUCLEOTIDE SEQUENCE</scope>
</reference>